<gene>
    <name evidence="1" type="ORF">BACCIP111883_01183</name>
</gene>
<evidence type="ECO:0000313" key="2">
    <source>
        <dbReference type="Proteomes" id="UP000789833"/>
    </source>
</evidence>
<name>A0ABN8A5S6_9BACI</name>
<evidence type="ECO:0000313" key="1">
    <source>
        <dbReference type="EMBL" id="CAG9620415.1"/>
    </source>
</evidence>
<protein>
    <submittedName>
        <fullName evidence="1">Uncharacterized protein</fullName>
    </submittedName>
</protein>
<reference evidence="1 2" key="1">
    <citation type="submission" date="2021-10" db="EMBL/GenBank/DDBJ databases">
        <authorList>
            <person name="Criscuolo A."/>
        </authorList>
    </citation>
    <scope>NUCLEOTIDE SEQUENCE [LARGE SCALE GENOMIC DNA]</scope>
    <source>
        <strain evidence="2">CIP 111883</strain>
    </source>
</reference>
<dbReference type="EMBL" id="CAKJTJ010000004">
    <property type="protein sequence ID" value="CAG9620415.1"/>
    <property type="molecule type" value="Genomic_DNA"/>
</dbReference>
<organism evidence="1 2">
    <name type="scientific">Sutcliffiella rhizosphaerae</name>
    <dbReference type="NCBI Taxonomy" id="2880967"/>
    <lineage>
        <taxon>Bacteria</taxon>
        <taxon>Bacillati</taxon>
        <taxon>Bacillota</taxon>
        <taxon>Bacilli</taxon>
        <taxon>Bacillales</taxon>
        <taxon>Bacillaceae</taxon>
        <taxon>Sutcliffiella</taxon>
    </lineage>
</organism>
<dbReference type="Proteomes" id="UP000789833">
    <property type="component" value="Unassembled WGS sequence"/>
</dbReference>
<comment type="caution">
    <text evidence="1">The sequence shown here is derived from an EMBL/GenBank/DDBJ whole genome shotgun (WGS) entry which is preliminary data.</text>
</comment>
<sequence length="65" mass="7047">MIFIYRELLLVERGNNDSNEKSLGAPHGSGLTLGDAATGSPVIEIGYTQYFLIAVPEEVGMVTYQ</sequence>
<accession>A0ABN8A5S6</accession>
<proteinExistence type="predicted"/>
<keyword evidence="2" id="KW-1185">Reference proteome</keyword>